<evidence type="ECO:0000313" key="1">
    <source>
        <dbReference type="EMBL" id="ASM52954.1"/>
    </source>
</evidence>
<evidence type="ECO:0000313" key="2">
    <source>
        <dbReference type="Proteomes" id="UP000198329"/>
    </source>
</evidence>
<dbReference type="Proteomes" id="UP000198329">
    <property type="component" value="Chromosome I"/>
</dbReference>
<organism evidence="1 2">
    <name type="scientific">Pseudoalteromonas nigrifaciens</name>
    <dbReference type="NCBI Taxonomy" id="28109"/>
    <lineage>
        <taxon>Bacteria</taxon>
        <taxon>Pseudomonadati</taxon>
        <taxon>Pseudomonadota</taxon>
        <taxon>Gammaproteobacteria</taxon>
        <taxon>Alteromonadales</taxon>
        <taxon>Pseudoalteromonadaceae</taxon>
        <taxon>Pseudoalteromonas</taxon>
    </lineage>
</organism>
<accession>A0AAC9XWP9</accession>
<keyword evidence="2" id="KW-1185">Reference proteome</keyword>
<dbReference type="AlphaFoldDB" id="A0AAC9XWP9"/>
<name>A0AAC9XWP9_9GAMM</name>
<dbReference type="EMBL" id="CP011036">
    <property type="protein sequence ID" value="ASM52954.1"/>
    <property type="molecule type" value="Genomic_DNA"/>
</dbReference>
<dbReference type="KEGG" id="png:PNIG_a0667"/>
<gene>
    <name evidence="1" type="ORF">PNIG_a0667</name>
</gene>
<protein>
    <submittedName>
        <fullName evidence="1">Uncharacterized protein</fullName>
    </submittedName>
</protein>
<proteinExistence type="predicted"/>
<sequence>MQELFQAVYLLANLLSNIQVNSERKTAFIVKVKTTLTNNTTA</sequence>
<reference evidence="1 2" key="1">
    <citation type="submission" date="2015-03" db="EMBL/GenBank/DDBJ databases">
        <authorList>
            <person name="Xie B.-B."/>
            <person name="Rong J.-C."/>
            <person name="Qin Q.-L."/>
            <person name="Zhang Y.-Z."/>
        </authorList>
    </citation>
    <scope>NUCLEOTIDE SEQUENCE [LARGE SCALE GENOMIC DNA]</scope>
    <source>
        <strain evidence="1 2">KMM 661</strain>
    </source>
</reference>